<gene>
    <name evidence="1" type="ORF">HYN49_13945</name>
</gene>
<proteinExistence type="predicted"/>
<dbReference type="RefSeq" id="WP_108904689.1">
    <property type="nucleotide sequence ID" value="NZ_CP029187.1"/>
</dbReference>
<sequence>MPKSKSTINKIILTAISSFASCIVYSQIKDVEKVISGDYSSIKNNNIKIIRLKSDSGETINEVLVSAEKDELLVTNNNHSFLYKLNEFGNPQYIIIGQNCFSINYFDKSMAKSITKTSMDGYSIQSTCYPDSKNLLTVYNKSLKISEKNSLYVKSHNYIHNAINPELSYTENIDNSKILRDYKNGNKVVLINNDQFRSIDSTYLNNNKYYRYYHFKENDKDSIVNEKDSVFTQVMKNGKITYENSYFESDIIFEKKYSDGILISDTEYFYRPYFENKIDAIPNGIVLWEVKTTLKDKRSESEFPLKKYYKLKNGKLIENPKNKLVHVQACGVPQRENKRYYRFQTYNISSVSIVFDKKSLETIQRSINIDSENELNYCRYDFQQGKCIFQIGEKFRVTNRIITFTLGQIQSKNYKIEIIKDDNTVYPYKLNDFINLIGPIVDIISIEEE</sequence>
<dbReference type="AlphaFoldDB" id="A0A2S1SKQ1"/>
<keyword evidence="2" id="KW-1185">Reference proteome</keyword>
<protein>
    <submittedName>
        <fullName evidence="1">Uncharacterized protein</fullName>
    </submittedName>
</protein>
<name>A0A2S1SKQ1_9FLAO</name>
<organism evidence="1 2">
    <name type="scientific">Flavobacterium pallidum</name>
    <dbReference type="NCBI Taxonomy" id="2172098"/>
    <lineage>
        <taxon>Bacteria</taxon>
        <taxon>Pseudomonadati</taxon>
        <taxon>Bacteroidota</taxon>
        <taxon>Flavobacteriia</taxon>
        <taxon>Flavobacteriales</taxon>
        <taxon>Flavobacteriaceae</taxon>
        <taxon>Flavobacterium</taxon>
    </lineage>
</organism>
<dbReference type="PROSITE" id="PS51257">
    <property type="entry name" value="PROKAR_LIPOPROTEIN"/>
    <property type="match status" value="1"/>
</dbReference>
<dbReference type="EMBL" id="CP029187">
    <property type="protein sequence ID" value="AWI26917.1"/>
    <property type="molecule type" value="Genomic_DNA"/>
</dbReference>
<evidence type="ECO:0000313" key="1">
    <source>
        <dbReference type="EMBL" id="AWI26917.1"/>
    </source>
</evidence>
<accession>A0A2S1SKQ1</accession>
<reference evidence="1 2" key="1">
    <citation type="submission" date="2018-05" db="EMBL/GenBank/DDBJ databases">
        <title>Genome sequencing of Flavobacterium sp. HYN0049.</title>
        <authorList>
            <person name="Yi H."/>
            <person name="Baek C."/>
        </authorList>
    </citation>
    <scope>NUCLEOTIDE SEQUENCE [LARGE SCALE GENOMIC DNA]</scope>
    <source>
        <strain evidence="1 2">HYN0049</strain>
    </source>
</reference>
<evidence type="ECO:0000313" key="2">
    <source>
        <dbReference type="Proteomes" id="UP000244937"/>
    </source>
</evidence>
<dbReference type="Proteomes" id="UP000244937">
    <property type="component" value="Chromosome"/>
</dbReference>
<dbReference type="KEGG" id="fpal:HYN49_13945"/>